<dbReference type="Proteomes" id="UP000590749">
    <property type="component" value="Unassembled WGS sequence"/>
</dbReference>
<keyword evidence="4" id="KW-1185">Reference proteome</keyword>
<dbReference type="InterPro" id="IPR025751">
    <property type="entry name" value="RsbRD_N_dom"/>
</dbReference>
<organism evidence="3 4">
    <name type="scientific">Actinoplanes campanulatus</name>
    <dbReference type="NCBI Taxonomy" id="113559"/>
    <lineage>
        <taxon>Bacteria</taxon>
        <taxon>Bacillati</taxon>
        <taxon>Actinomycetota</taxon>
        <taxon>Actinomycetes</taxon>
        <taxon>Micromonosporales</taxon>
        <taxon>Micromonosporaceae</taxon>
        <taxon>Actinoplanes</taxon>
    </lineage>
</organism>
<evidence type="ECO:0000259" key="2">
    <source>
        <dbReference type="Pfam" id="PF14361"/>
    </source>
</evidence>
<dbReference type="InterPro" id="IPR042070">
    <property type="entry name" value="PucR_C-HTH_sf"/>
</dbReference>
<dbReference type="Gene3D" id="1.10.10.2840">
    <property type="entry name" value="PucR C-terminal helix-turn-helix domain"/>
    <property type="match status" value="1"/>
</dbReference>
<protein>
    <recommendedName>
        <fullName evidence="5">PucR C-terminal helix-turn-helix domain-containing protein</fullName>
    </recommendedName>
</protein>
<evidence type="ECO:0000259" key="1">
    <source>
        <dbReference type="Pfam" id="PF13556"/>
    </source>
</evidence>
<dbReference type="EMBL" id="JACHXF010000016">
    <property type="protein sequence ID" value="MBB3098769.1"/>
    <property type="molecule type" value="Genomic_DNA"/>
</dbReference>
<accession>A0A7W5FHM2</accession>
<dbReference type="AlphaFoldDB" id="A0A7W5FHM2"/>
<dbReference type="Pfam" id="PF14361">
    <property type="entry name" value="RsbRD_N"/>
    <property type="match status" value="1"/>
</dbReference>
<comment type="caution">
    <text evidence="3">The sequence shown here is derived from an EMBL/GenBank/DDBJ whole genome shotgun (WGS) entry which is preliminary data.</text>
</comment>
<evidence type="ECO:0000313" key="3">
    <source>
        <dbReference type="EMBL" id="MBB3098769.1"/>
    </source>
</evidence>
<feature type="domain" description="PucR C-terminal helix-turn-helix" evidence="1">
    <location>
        <begin position="323"/>
        <end position="363"/>
    </location>
</feature>
<proteinExistence type="predicted"/>
<reference evidence="3 4" key="1">
    <citation type="submission" date="2020-08" db="EMBL/GenBank/DDBJ databases">
        <title>Genomic Encyclopedia of Type Strains, Phase III (KMG-III): the genomes of soil and plant-associated and newly described type strains.</title>
        <authorList>
            <person name="Whitman W."/>
        </authorList>
    </citation>
    <scope>NUCLEOTIDE SEQUENCE [LARGE SCALE GENOMIC DNA]</scope>
    <source>
        <strain evidence="3 4">CECT 3287</strain>
    </source>
</reference>
<feature type="domain" description="RsbT co-antagonist protein RsbRD N-terminal" evidence="2">
    <location>
        <begin position="27"/>
        <end position="163"/>
    </location>
</feature>
<dbReference type="InterPro" id="IPR025736">
    <property type="entry name" value="PucR_C-HTH_dom"/>
</dbReference>
<dbReference type="Pfam" id="PF13556">
    <property type="entry name" value="HTH_30"/>
    <property type="match status" value="1"/>
</dbReference>
<evidence type="ECO:0008006" key="5">
    <source>
        <dbReference type="Google" id="ProtNLM"/>
    </source>
</evidence>
<sequence length="386" mass="41578">MRTLPVVARTQPDPLAALVHGLADDARLVDDVVAAARAQSPEAARLPKAESRRYVAALIRAGCATFLRPGEPAGEDFAEAARFGAEGAALGVPMAALLSGVHAGRSRILEIAIARGRTAGLPDHVLLQGLLRLDRYGSALERHVLDGYRTAERQLDSDRRAARVRLLRHLLLGEKSDGVESDGVDPARFGLTPGGRYHCAVSDVAEPGRVRELEQAFARCGGILGPVRGRLCGLTPRLPELTTVAPAVVVTTPPVPLEKATEAHRLARLALHAARARGVTGPCEVTEVAGETALAAQPMLAGFLRHGLLAALDPADDFHRELAGTALAYLDHGQRLDLTASALHLHPNTVRYRLRRLRELTGFGERLTVLETVRWWWALHTWRGPV</sequence>
<evidence type="ECO:0000313" key="4">
    <source>
        <dbReference type="Proteomes" id="UP000590749"/>
    </source>
</evidence>
<name>A0A7W5FHM2_9ACTN</name>
<gene>
    <name evidence="3" type="ORF">FHR83_006468</name>
</gene>
<dbReference type="RefSeq" id="WP_183224856.1">
    <property type="nucleotide sequence ID" value="NZ_BMPW01000018.1"/>
</dbReference>